<dbReference type="GO" id="GO:0016491">
    <property type="term" value="F:oxidoreductase activity"/>
    <property type="evidence" value="ECO:0007669"/>
    <property type="project" value="UniProtKB-KW"/>
</dbReference>
<dbReference type="Proteomes" id="UP000829354">
    <property type="component" value="Chromosome V"/>
</dbReference>
<dbReference type="PROSITE" id="PS00061">
    <property type="entry name" value="ADH_SHORT"/>
    <property type="match status" value="1"/>
</dbReference>
<dbReference type="InterPro" id="IPR002347">
    <property type="entry name" value="SDR_fam"/>
</dbReference>
<dbReference type="Gene3D" id="3.40.50.720">
    <property type="entry name" value="NAD(P)-binding Rossmann-like Domain"/>
    <property type="match status" value="1"/>
</dbReference>
<keyword evidence="3" id="KW-1185">Reference proteome</keyword>
<dbReference type="InterPro" id="IPR036291">
    <property type="entry name" value="NAD(P)-bd_dom_sf"/>
</dbReference>
<dbReference type="InterPro" id="IPR020904">
    <property type="entry name" value="Sc_DH/Rdtase_CS"/>
</dbReference>
<accession>A0AAE9FCF6</accession>
<evidence type="ECO:0000313" key="3">
    <source>
        <dbReference type="Proteomes" id="UP000829354"/>
    </source>
</evidence>
<evidence type="ECO:0000313" key="2">
    <source>
        <dbReference type="EMBL" id="UMM37520.1"/>
    </source>
</evidence>
<gene>
    <name evidence="2" type="ORF">L5515_009263</name>
</gene>
<organism evidence="2 3">
    <name type="scientific">Caenorhabditis briggsae</name>
    <dbReference type="NCBI Taxonomy" id="6238"/>
    <lineage>
        <taxon>Eukaryota</taxon>
        <taxon>Metazoa</taxon>
        <taxon>Ecdysozoa</taxon>
        <taxon>Nematoda</taxon>
        <taxon>Chromadorea</taxon>
        <taxon>Rhabditida</taxon>
        <taxon>Rhabditina</taxon>
        <taxon>Rhabditomorpha</taxon>
        <taxon>Rhabditoidea</taxon>
        <taxon>Rhabditidae</taxon>
        <taxon>Peloderinae</taxon>
        <taxon>Caenorhabditis</taxon>
    </lineage>
</organism>
<dbReference type="EMBL" id="CP092624">
    <property type="protein sequence ID" value="UMM37520.1"/>
    <property type="molecule type" value="Genomic_DNA"/>
</dbReference>
<dbReference type="FunFam" id="3.40.50.720:FF:000084">
    <property type="entry name" value="Short-chain dehydrogenase reductase"/>
    <property type="match status" value="1"/>
</dbReference>
<proteinExistence type="predicted"/>
<keyword evidence="1" id="KW-0560">Oxidoreductase</keyword>
<dbReference type="Pfam" id="PF13561">
    <property type="entry name" value="adh_short_C2"/>
    <property type="match status" value="1"/>
</dbReference>
<dbReference type="PRINTS" id="PR00080">
    <property type="entry name" value="SDRFAMILY"/>
</dbReference>
<dbReference type="PANTHER" id="PTHR44115:SF10">
    <property type="entry name" value="3-OXOACYL-[ACYL-CARRIER-PROTEIN] REDUCTASE FABG-RELATED"/>
    <property type="match status" value="1"/>
</dbReference>
<sequence length="293" mass="31458">MAVEPPTPPNCHFIPMAPTKRFSGKSVIITGSSNGIGRATAVLFAKQGAQVTITGRDEERLEAAKKQILKLTSKPNDLNVVVANLTDSKGLDDIVNSTLTKFGKIDILINNAGANISDGTLNTDQSIELYQKTFQINFQAVVEMIKKTKEHLIKTKGEIVNVSSIAGNEQTFSATPYYCAAKSALNQYTRCIALDLIQYGVRVNSVSPGVVVTGFLGAMGLPDEVRDKMANFMASNKACIPAGFCAKPNDIAEIILFLSDRKKSSYIVGQSIVADGGTSLVTGMTAFDMHEMI</sequence>
<dbReference type="PRINTS" id="PR00081">
    <property type="entry name" value="GDHRDH"/>
</dbReference>
<reference evidence="2 3" key="1">
    <citation type="submission" date="2022-04" db="EMBL/GenBank/DDBJ databases">
        <title>Chromosome-level reference genomes for two strains of Caenorhabditis briggsae: an improved platform for comparative genomics.</title>
        <authorList>
            <person name="Stevens L."/>
            <person name="Andersen E."/>
        </authorList>
    </citation>
    <scope>NUCLEOTIDE SEQUENCE [LARGE SCALE GENOMIC DNA]</scope>
    <source>
        <strain evidence="2">VX34</strain>
        <tissue evidence="2">Whole-organism</tissue>
    </source>
</reference>
<protein>
    <submittedName>
        <fullName evidence="2">Uncharacterized protein</fullName>
    </submittedName>
</protein>
<name>A0AAE9FCF6_CAEBR</name>
<dbReference type="SUPFAM" id="SSF51735">
    <property type="entry name" value="NAD(P)-binding Rossmann-fold domains"/>
    <property type="match status" value="1"/>
</dbReference>
<dbReference type="PANTHER" id="PTHR44115">
    <property type="entry name" value="PROTEIN CBG09704"/>
    <property type="match status" value="1"/>
</dbReference>
<evidence type="ECO:0000256" key="1">
    <source>
        <dbReference type="ARBA" id="ARBA00023002"/>
    </source>
</evidence>
<dbReference type="AlphaFoldDB" id="A0AAE9FCF6"/>